<organism evidence="9 10">
    <name type="scientific">Rhodobacter aestuarii</name>
    <dbReference type="NCBI Taxonomy" id="453582"/>
    <lineage>
        <taxon>Bacteria</taxon>
        <taxon>Pseudomonadati</taxon>
        <taxon>Pseudomonadota</taxon>
        <taxon>Alphaproteobacteria</taxon>
        <taxon>Rhodobacterales</taxon>
        <taxon>Rhodobacter group</taxon>
        <taxon>Rhodobacter</taxon>
    </lineage>
</organism>
<dbReference type="AlphaFoldDB" id="A0A1N7QHT3"/>
<evidence type="ECO:0000256" key="4">
    <source>
        <dbReference type="ARBA" id="ARBA00022982"/>
    </source>
</evidence>
<keyword evidence="3 6" id="KW-0479">Metal-binding</keyword>
<dbReference type="InterPro" id="IPR002321">
    <property type="entry name" value="Cyt_c_II"/>
</dbReference>
<proteinExistence type="predicted"/>
<dbReference type="GO" id="GO:0042597">
    <property type="term" value="C:periplasmic space"/>
    <property type="evidence" value="ECO:0007669"/>
    <property type="project" value="InterPro"/>
</dbReference>
<dbReference type="PIRSF" id="PIRSF000027">
    <property type="entry name" value="Cytc_c_prime"/>
    <property type="match status" value="1"/>
</dbReference>
<dbReference type="EMBL" id="FTOG01000021">
    <property type="protein sequence ID" value="SIT22432.1"/>
    <property type="molecule type" value="Genomic_DNA"/>
</dbReference>
<dbReference type="GO" id="GO:0022900">
    <property type="term" value="P:electron transport chain"/>
    <property type="evidence" value="ECO:0007669"/>
    <property type="project" value="InterPro"/>
</dbReference>
<dbReference type="Proteomes" id="UP000186221">
    <property type="component" value="Unassembled WGS sequence"/>
</dbReference>
<keyword evidence="5 6" id="KW-0408">Iron</keyword>
<dbReference type="GO" id="GO:0020037">
    <property type="term" value="F:heme binding"/>
    <property type="evidence" value="ECO:0007669"/>
    <property type="project" value="InterPro"/>
</dbReference>
<comment type="PTM">
    <text evidence="7">Binds 1 heme group per subunit.</text>
</comment>
<feature type="chain" id="PRO_5013134322" evidence="8">
    <location>
        <begin position="20"/>
        <end position="143"/>
    </location>
</feature>
<accession>A0A1N7QHT3</accession>
<dbReference type="GO" id="GO:0009055">
    <property type="term" value="F:electron transfer activity"/>
    <property type="evidence" value="ECO:0007669"/>
    <property type="project" value="InterPro"/>
</dbReference>
<sequence>MKTVIFALIALGVATMAFAHGGVKNPAVLARMENMKAISDQMKGLAAMAKEERPFDAAQIVRSLEQISADAARIPALFQAPETDPKSEALPAIWQEFDRFENLSADLSVAVTEVGAPENLTDLRSAVQQIGVTCKACHDPFRD</sequence>
<keyword evidence="4" id="KW-0249">Electron transport</keyword>
<feature type="binding site" description="covalent" evidence="7">
    <location>
        <position position="134"/>
    </location>
    <ligand>
        <name>heme c</name>
        <dbReference type="ChEBI" id="CHEBI:61717"/>
    </ligand>
</feature>
<feature type="binding site" description="covalent" evidence="7">
    <location>
        <position position="137"/>
    </location>
    <ligand>
        <name>heme c</name>
        <dbReference type="ChEBI" id="CHEBI:61717"/>
    </ligand>
</feature>
<keyword evidence="1" id="KW-0813">Transport</keyword>
<evidence type="ECO:0000256" key="3">
    <source>
        <dbReference type="ARBA" id="ARBA00022723"/>
    </source>
</evidence>
<reference evidence="10" key="1">
    <citation type="submission" date="2017-01" db="EMBL/GenBank/DDBJ databases">
        <authorList>
            <person name="Varghese N."/>
            <person name="Submissions S."/>
        </authorList>
    </citation>
    <scope>NUCLEOTIDE SEQUENCE [LARGE SCALE GENOMIC DNA]</scope>
    <source>
        <strain evidence="10">DSM 19945</strain>
    </source>
</reference>
<keyword evidence="10" id="KW-1185">Reference proteome</keyword>
<gene>
    <name evidence="9" type="ORF">SAMN05421580_1218</name>
</gene>
<dbReference type="GO" id="GO:0005506">
    <property type="term" value="F:iron ion binding"/>
    <property type="evidence" value="ECO:0007669"/>
    <property type="project" value="InterPro"/>
</dbReference>
<evidence type="ECO:0000256" key="5">
    <source>
        <dbReference type="ARBA" id="ARBA00023004"/>
    </source>
</evidence>
<dbReference type="OrthoDB" id="7596534at2"/>
<dbReference type="SUPFAM" id="SSF47175">
    <property type="entry name" value="Cytochromes"/>
    <property type="match status" value="1"/>
</dbReference>
<dbReference type="InterPro" id="IPR012127">
    <property type="entry name" value="Cyt_c_prime"/>
</dbReference>
<dbReference type="STRING" id="453582.SAMN05421580_1218"/>
<evidence type="ECO:0000256" key="8">
    <source>
        <dbReference type="SAM" id="SignalP"/>
    </source>
</evidence>
<evidence type="ECO:0000256" key="1">
    <source>
        <dbReference type="ARBA" id="ARBA00022448"/>
    </source>
</evidence>
<dbReference type="RefSeq" id="WP_076486514.1">
    <property type="nucleotide sequence ID" value="NZ_FTOG01000021.1"/>
</dbReference>
<evidence type="ECO:0000256" key="6">
    <source>
        <dbReference type="PIRSR" id="PIRSR000027-1"/>
    </source>
</evidence>
<dbReference type="InterPro" id="IPR010980">
    <property type="entry name" value="Cyt_c/b562"/>
</dbReference>
<evidence type="ECO:0000313" key="9">
    <source>
        <dbReference type="EMBL" id="SIT22432.1"/>
    </source>
</evidence>
<dbReference type="Gene3D" id="1.20.120.10">
    <property type="entry name" value="Cytochrome c/b562"/>
    <property type="match status" value="1"/>
</dbReference>
<protein>
    <submittedName>
        <fullName evidence="9">Cytochrome c556</fullName>
    </submittedName>
</protein>
<keyword evidence="8" id="KW-0732">Signal</keyword>
<evidence type="ECO:0000256" key="7">
    <source>
        <dbReference type="PIRSR" id="PIRSR000027-2"/>
    </source>
</evidence>
<feature type="signal peptide" evidence="8">
    <location>
        <begin position="1"/>
        <end position="19"/>
    </location>
</feature>
<name>A0A1N7QHT3_9RHOB</name>
<keyword evidence="2 7" id="KW-0349">Heme</keyword>
<dbReference type="Pfam" id="PF01322">
    <property type="entry name" value="Cytochrom_C_2"/>
    <property type="match status" value="1"/>
</dbReference>
<evidence type="ECO:0000256" key="2">
    <source>
        <dbReference type="ARBA" id="ARBA00022617"/>
    </source>
</evidence>
<evidence type="ECO:0000313" key="10">
    <source>
        <dbReference type="Proteomes" id="UP000186221"/>
    </source>
</evidence>
<feature type="binding site" description="axial binding residue" evidence="6">
    <location>
        <position position="138"/>
    </location>
    <ligand>
        <name>heme c</name>
        <dbReference type="ChEBI" id="CHEBI:61717"/>
    </ligand>
    <ligandPart>
        <name>Fe</name>
        <dbReference type="ChEBI" id="CHEBI:18248"/>
    </ligandPart>
</feature>
<dbReference type="PROSITE" id="PS51009">
    <property type="entry name" value="CYTCII"/>
    <property type="match status" value="1"/>
</dbReference>